<reference evidence="2 3" key="2">
    <citation type="submission" date="2019-07" db="EMBL/GenBank/DDBJ databases">
        <title>Complete Genome Sequence of Leptotrichia trevisanii Strain JMUB3935.</title>
        <authorList>
            <person name="Watanabe S."/>
            <person name="Cui L."/>
        </authorList>
    </citation>
    <scope>NUCLEOTIDE SEQUENCE [LARGE SCALE GENOMIC DNA]</scope>
    <source>
        <strain evidence="2 3">JMUB3935</strain>
    </source>
</reference>
<dbReference type="Pfam" id="PF14107">
    <property type="entry name" value="DUF4280"/>
    <property type="match status" value="1"/>
</dbReference>
<sequence length="108" mass="12005">MKQSDMLKNGDNLICNAGSQPSKFQITRKKFTVNGEIVATVEDNVAGVNVQSFGSCKFAETCKLNSELYGSKLTWTNYVEKIRILGEYKINDNSICQCPLGGMIKKMK</sequence>
<evidence type="ECO:0000313" key="3">
    <source>
        <dbReference type="Proteomes" id="UP000321378"/>
    </source>
</evidence>
<dbReference type="EMBL" id="AP019840">
    <property type="protein sequence ID" value="BBM51347.1"/>
    <property type="molecule type" value="Genomic_DNA"/>
</dbReference>
<accession>A0A510KX63</accession>
<dbReference type="Proteomes" id="UP000321378">
    <property type="component" value="Chromosome"/>
</dbReference>
<proteinExistence type="predicted"/>
<keyword evidence="4" id="KW-1185">Reference proteome</keyword>
<dbReference type="Proteomes" id="UP000422644">
    <property type="component" value="Chromosome"/>
</dbReference>
<dbReference type="STRING" id="1122173.GCA_000482505_02056"/>
<dbReference type="RefSeq" id="WP_021746683.1">
    <property type="nucleotide sequence ID" value="NZ_AP019831.1"/>
</dbReference>
<name>A0A510KX63_9FUSO</name>
<organism evidence="1 4">
    <name type="scientific">Leptotrichia trevisanii</name>
    <dbReference type="NCBI Taxonomy" id="109328"/>
    <lineage>
        <taxon>Bacteria</taxon>
        <taxon>Fusobacteriati</taxon>
        <taxon>Fusobacteriota</taxon>
        <taxon>Fusobacteriia</taxon>
        <taxon>Fusobacteriales</taxon>
        <taxon>Leptotrichiaceae</taxon>
        <taxon>Leptotrichia</taxon>
    </lineage>
</organism>
<dbReference type="EMBL" id="AP019831">
    <property type="protein sequence ID" value="BBM44201.1"/>
    <property type="molecule type" value="Genomic_DNA"/>
</dbReference>
<evidence type="ECO:0000313" key="4">
    <source>
        <dbReference type="Proteomes" id="UP000422644"/>
    </source>
</evidence>
<evidence type="ECO:0008006" key="5">
    <source>
        <dbReference type="Google" id="ProtNLM"/>
    </source>
</evidence>
<evidence type="ECO:0000313" key="1">
    <source>
        <dbReference type="EMBL" id="BBM44201.1"/>
    </source>
</evidence>
<gene>
    <name evidence="1" type="ORF">JMUB3870_0308</name>
    <name evidence="2" type="ORF">JMUB3935_0314</name>
</gene>
<dbReference type="InterPro" id="IPR025460">
    <property type="entry name" value="DUF4280"/>
</dbReference>
<evidence type="ECO:0000313" key="2">
    <source>
        <dbReference type="EMBL" id="BBM51347.1"/>
    </source>
</evidence>
<dbReference type="AlphaFoldDB" id="A0A510KX63"/>
<protein>
    <recommendedName>
        <fullName evidence="5">DUF4280 domain-containing protein</fullName>
    </recommendedName>
</protein>
<dbReference type="OrthoDB" id="619618at2"/>
<reference evidence="1 4" key="1">
    <citation type="submission" date="2019-07" db="EMBL/GenBank/DDBJ databases">
        <title>Complete Genome Sequence of Leptotrichia trevisanii Strain JMUB3870.</title>
        <authorList>
            <person name="Watanabe S."/>
            <person name="Cui L."/>
        </authorList>
    </citation>
    <scope>NUCLEOTIDE SEQUENCE [LARGE SCALE GENOMIC DNA]</scope>
    <source>
        <strain evidence="1 4">JMUB3870</strain>
    </source>
</reference>